<gene>
    <name evidence="1" type="ORF">JQC72_01505</name>
</gene>
<proteinExistence type="predicted"/>
<sequence>MRNNLHRPPMYSGVIEGRGPRYCRFVLASGQNGFAHIRRFRLFIYTLIDTPYSRIHISNCHQWANNCGTFISCPNQGR</sequence>
<evidence type="ECO:0000313" key="2">
    <source>
        <dbReference type="Proteomes" id="UP001177120"/>
    </source>
</evidence>
<dbReference type="Proteomes" id="UP001177120">
    <property type="component" value="Unassembled WGS sequence"/>
</dbReference>
<accession>A0ABS2WF79</accession>
<reference evidence="1" key="1">
    <citation type="journal article" date="2024" name="Int. J. Syst. Evol. Microbiol.">
        <title>Polycladomyces zharkentensis sp. nov., a novel thermophilic cellulose- and starch-degrading member of the Bacillota from a geothermal aquifer in Kazakhstan.</title>
        <authorList>
            <person name="Mashzhan A."/>
            <person name="Kistaubayeva A."/>
            <person name="Javier-Lopez R."/>
            <person name="Bissenova U."/>
            <person name="Bissenbay A."/>
            <person name="Birkeland N.K."/>
        </authorList>
    </citation>
    <scope>NUCLEOTIDE SEQUENCE</scope>
    <source>
        <strain evidence="1">ZKZ2T</strain>
    </source>
</reference>
<keyword evidence="2" id="KW-1185">Reference proteome</keyword>
<dbReference type="EMBL" id="JAFHAP010000002">
    <property type="protein sequence ID" value="MBN2908199.1"/>
    <property type="molecule type" value="Genomic_DNA"/>
</dbReference>
<name>A0ABS2WF79_9BACL</name>
<protein>
    <submittedName>
        <fullName evidence="1">Uncharacterized protein</fullName>
    </submittedName>
</protein>
<evidence type="ECO:0000313" key="1">
    <source>
        <dbReference type="EMBL" id="MBN2908199.1"/>
    </source>
</evidence>
<organism evidence="1 2">
    <name type="scientific">Polycladomyces zharkentensis</name>
    <dbReference type="NCBI Taxonomy" id="2807616"/>
    <lineage>
        <taxon>Bacteria</taxon>
        <taxon>Bacillati</taxon>
        <taxon>Bacillota</taxon>
        <taxon>Bacilli</taxon>
        <taxon>Bacillales</taxon>
        <taxon>Thermoactinomycetaceae</taxon>
        <taxon>Polycladomyces</taxon>
    </lineage>
</organism>
<comment type="caution">
    <text evidence="1">The sequence shown here is derived from an EMBL/GenBank/DDBJ whole genome shotgun (WGS) entry which is preliminary data.</text>
</comment>